<evidence type="ECO:0000256" key="3">
    <source>
        <dbReference type="ARBA" id="ARBA00022801"/>
    </source>
</evidence>
<dbReference type="Pfam" id="PF00877">
    <property type="entry name" value="NLPC_P60"/>
    <property type="match status" value="1"/>
</dbReference>
<dbReference type="PANTHER" id="PTHR47053">
    <property type="entry name" value="MUREIN DD-ENDOPEPTIDASE MEPH-RELATED"/>
    <property type="match status" value="1"/>
</dbReference>
<evidence type="ECO:0000313" key="7">
    <source>
        <dbReference type="EMBL" id="RCG21240.1"/>
    </source>
</evidence>
<dbReference type="Proteomes" id="UP000252914">
    <property type="component" value="Unassembled WGS sequence"/>
</dbReference>
<comment type="caution">
    <text evidence="7">The sequence shown here is derived from an EMBL/GenBank/DDBJ whole genome shotgun (WGS) entry which is preliminary data.</text>
</comment>
<feature type="domain" description="NlpC/P60" evidence="6">
    <location>
        <begin position="228"/>
        <end position="351"/>
    </location>
</feature>
<keyword evidence="3" id="KW-0378">Hydrolase</keyword>
<feature type="signal peptide" evidence="5">
    <location>
        <begin position="1"/>
        <end position="25"/>
    </location>
</feature>
<dbReference type="Gene3D" id="2.30.30.40">
    <property type="entry name" value="SH3 Domains"/>
    <property type="match status" value="2"/>
</dbReference>
<feature type="chain" id="PRO_5038406494" evidence="5">
    <location>
        <begin position="26"/>
        <end position="351"/>
    </location>
</feature>
<comment type="similarity">
    <text evidence="1">Belongs to the peptidase C40 family.</text>
</comment>
<dbReference type="PANTHER" id="PTHR47053:SF3">
    <property type="entry name" value="GAMMA-D-GLUTAMYL-L-LYSINE DIPEPTIDYL-PEPTIDASE"/>
    <property type="match status" value="1"/>
</dbReference>
<name>A0A367EVQ3_9ACTN</name>
<dbReference type="RefSeq" id="WP_114022875.1">
    <property type="nucleotide sequence ID" value="NZ_QOIN01000046.1"/>
</dbReference>
<evidence type="ECO:0000256" key="4">
    <source>
        <dbReference type="ARBA" id="ARBA00022807"/>
    </source>
</evidence>
<organism evidence="7 8">
    <name type="scientific">Streptomyces diacarni</name>
    <dbReference type="NCBI Taxonomy" id="2800381"/>
    <lineage>
        <taxon>Bacteria</taxon>
        <taxon>Bacillati</taxon>
        <taxon>Actinomycetota</taxon>
        <taxon>Actinomycetes</taxon>
        <taxon>Kitasatosporales</taxon>
        <taxon>Streptomycetaceae</taxon>
        <taxon>Streptomyces</taxon>
    </lineage>
</organism>
<evidence type="ECO:0000256" key="2">
    <source>
        <dbReference type="ARBA" id="ARBA00022670"/>
    </source>
</evidence>
<dbReference type="GO" id="GO:0008234">
    <property type="term" value="F:cysteine-type peptidase activity"/>
    <property type="evidence" value="ECO:0007669"/>
    <property type="project" value="UniProtKB-KW"/>
</dbReference>
<dbReference type="Pfam" id="PF23795">
    <property type="entry name" value="SH3_YKFC_2nd"/>
    <property type="match status" value="1"/>
</dbReference>
<dbReference type="InterPro" id="IPR000064">
    <property type="entry name" value="NLP_P60_dom"/>
</dbReference>
<dbReference type="InterPro" id="IPR057812">
    <property type="entry name" value="SH3_YKFC_2nd"/>
</dbReference>
<accession>A0A367EVQ3</accession>
<gene>
    <name evidence="7" type="ORF">DTL70_17410</name>
</gene>
<keyword evidence="2" id="KW-0645">Protease</keyword>
<dbReference type="GO" id="GO:0006508">
    <property type="term" value="P:proteolysis"/>
    <property type="evidence" value="ECO:0007669"/>
    <property type="project" value="UniProtKB-KW"/>
</dbReference>
<dbReference type="PROSITE" id="PS51935">
    <property type="entry name" value="NLPC_P60"/>
    <property type="match status" value="1"/>
</dbReference>
<dbReference type="InterPro" id="IPR051202">
    <property type="entry name" value="Peptidase_C40"/>
</dbReference>
<sequence length="351" mass="38057">MRPTPTRLRLALASAAALASVAAVAAPAGAADVPDVPADPPTASTPKTAYVDVAVATVWTSPDSPRPVDKPALTDPVHPRRWLKDMTLDQKRDLTSSNITQTQALYGRRVRILDSEGDWYKVAVPQQATPKNPLGYPGWIPKNQLTRDPSYGRALDTRPVVQVDRATTTWLYGDAGRHRKKLQVSAGTRLPELARTRRAVLVDTPDDKPAWVSARDVHVHPSADAIPTPTGADVVTYAKSFLHTPYVWGGRSGFGLDCSGFTSSVYQTLGLDIPRDAQAQAREGGGRPVAVSDLSPGDLLFYAHDDGSIYHVALYVGDGRTIEAYDAATPVRITEARLDGDYWGARRFLEE</sequence>
<keyword evidence="4" id="KW-0788">Thiol protease</keyword>
<evidence type="ECO:0000259" key="6">
    <source>
        <dbReference type="PROSITE" id="PS51935"/>
    </source>
</evidence>
<evidence type="ECO:0000256" key="1">
    <source>
        <dbReference type="ARBA" id="ARBA00007074"/>
    </source>
</evidence>
<dbReference type="Gene3D" id="3.90.1720.10">
    <property type="entry name" value="endopeptidase domain like (from Nostoc punctiforme)"/>
    <property type="match status" value="1"/>
</dbReference>
<proteinExistence type="inferred from homology"/>
<keyword evidence="5" id="KW-0732">Signal</keyword>
<dbReference type="EMBL" id="QOIN01000046">
    <property type="protein sequence ID" value="RCG21240.1"/>
    <property type="molecule type" value="Genomic_DNA"/>
</dbReference>
<protein>
    <submittedName>
        <fullName evidence="7">NlpC/P60 family protein</fullName>
    </submittedName>
</protein>
<evidence type="ECO:0000256" key="5">
    <source>
        <dbReference type="SAM" id="SignalP"/>
    </source>
</evidence>
<reference evidence="7 8" key="1">
    <citation type="submission" date="2018-06" db="EMBL/GenBank/DDBJ databases">
        <title>Streptomyces reniochalinae sp. nov. and Streptomyces diacarnus sp. nov. from marine sponges.</title>
        <authorList>
            <person name="Li L."/>
        </authorList>
    </citation>
    <scope>NUCLEOTIDE SEQUENCE [LARGE SCALE GENOMIC DNA]</scope>
    <source>
        <strain evidence="7 8">LHW51701</strain>
    </source>
</reference>
<evidence type="ECO:0000313" key="8">
    <source>
        <dbReference type="Proteomes" id="UP000252914"/>
    </source>
</evidence>
<keyword evidence="8" id="KW-1185">Reference proteome</keyword>
<dbReference type="AlphaFoldDB" id="A0A367EVQ3"/>
<dbReference type="SUPFAM" id="SSF54001">
    <property type="entry name" value="Cysteine proteinases"/>
    <property type="match status" value="1"/>
</dbReference>
<dbReference type="InterPro" id="IPR038765">
    <property type="entry name" value="Papain-like_cys_pep_sf"/>
</dbReference>